<reference evidence="2 3" key="1">
    <citation type="submission" date="2020-08" db="EMBL/GenBank/DDBJ databases">
        <title>Genomic Encyclopedia of Type Strains, Phase IV (KMG-V): Genome sequencing to study the core and pangenomes of soil and plant-associated prokaryotes.</title>
        <authorList>
            <person name="Whitman W."/>
        </authorList>
    </citation>
    <scope>NUCLEOTIDE SEQUENCE [LARGE SCALE GENOMIC DNA]</scope>
    <source>
        <strain evidence="2 3">MP601</strain>
    </source>
</reference>
<proteinExistence type="predicted"/>
<dbReference type="SUPFAM" id="SSF56300">
    <property type="entry name" value="Metallo-dependent phosphatases"/>
    <property type="match status" value="1"/>
</dbReference>
<comment type="caution">
    <text evidence="2">The sequence shown here is derived from an EMBL/GenBank/DDBJ whole genome shotgun (WGS) entry which is preliminary data.</text>
</comment>
<dbReference type="EMBL" id="JACHCA010000001">
    <property type="protein sequence ID" value="MBB6126171.1"/>
    <property type="molecule type" value="Genomic_DNA"/>
</dbReference>
<dbReference type="GO" id="GO:0016787">
    <property type="term" value="F:hydrolase activity"/>
    <property type="evidence" value="ECO:0007669"/>
    <property type="project" value="InterPro"/>
</dbReference>
<dbReference type="Gene3D" id="3.60.21.10">
    <property type="match status" value="1"/>
</dbReference>
<accession>A0A841JDJ8</accession>
<protein>
    <submittedName>
        <fullName evidence="2">Putative phosphodiesterase</fullName>
    </submittedName>
</protein>
<dbReference type="InterPro" id="IPR029052">
    <property type="entry name" value="Metallo-depent_PP-like"/>
</dbReference>
<evidence type="ECO:0000313" key="2">
    <source>
        <dbReference type="EMBL" id="MBB6126171.1"/>
    </source>
</evidence>
<dbReference type="AlphaFoldDB" id="A0A841JDJ8"/>
<organism evidence="2 3">
    <name type="scientific">Mucilaginibacter lappiensis</name>
    <dbReference type="NCBI Taxonomy" id="354630"/>
    <lineage>
        <taxon>Bacteria</taxon>
        <taxon>Pseudomonadati</taxon>
        <taxon>Bacteroidota</taxon>
        <taxon>Sphingobacteriia</taxon>
        <taxon>Sphingobacteriales</taxon>
        <taxon>Sphingobacteriaceae</taxon>
        <taxon>Mucilaginibacter</taxon>
    </lineage>
</organism>
<gene>
    <name evidence="2" type="ORF">HDF22_000272</name>
</gene>
<dbReference type="PANTHER" id="PTHR43143">
    <property type="entry name" value="METALLOPHOSPHOESTERASE, CALCINEURIN SUPERFAMILY"/>
    <property type="match status" value="1"/>
</dbReference>
<dbReference type="Pfam" id="PF00149">
    <property type="entry name" value="Metallophos"/>
    <property type="match status" value="1"/>
</dbReference>
<evidence type="ECO:0000313" key="3">
    <source>
        <dbReference type="Proteomes" id="UP000548326"/>
    </source>
</evidence>
<dbReference type="InterPro" id="IPR004843">
    <property type="entry name" value="Calcineurin-like_PHP"/>
</dbReference>
<evidence type="ECO:0000259" key="1">
    <source>
        <dbReference type="Pfam" id="PF00149"/>
    </source>
</evidence>
<dbReference type="Proteomes" id="UP000548326">
    <property type="component" value="Unassembled WGS sequence"/>
</dbReference>
<dbReference type="InterPro" id="IPR051918">
    <property type="entry name" value="STPP_CPPED1"/>
</dbReference>
<dbReference type="PANTHER" id="PTHR43143:SF1">
    <property type="entry name" value="SERINE_THREONINE-PROTEIN PHOSPHATASE CPPED1"/>
    <property type="match status" value="1"/>
</dbReference>
<feature type="domain" description="Calcineurin-like phosphoesterase" evidence="1">
    <location>
        <begin position="44"/>
        <end position="231"/>
    </location>
</feature>
<sequence length="337" mass="38864">MKNQNRRNFIQKLAVGGLMITPFKKIIASPVSVQLSNAPAKVNIRFGICADIHQDIMHDGEKRLQVFVDDMQKQKIDFIIQLGDFCRPYERNLPFLKIWEQFTGPRYHVIGNHDNDGGFSHDQVIAFWKAPFKYYSFDKNGYHFVVLNGNEHNPSPDRPVGYARFIGKEQQAWLEKDLQQTKLTTIIFCHQGLDNDMGGIENATQIRLILERANQDAGFKKVRLVFSGHHHLDYQNEINDIFYVQINSMSYQWLGDSYVKMRYNAEIDQKYPYIKYTVPYKDPIYTVAEIDSRGSFSLKGASTSFVGPSPIELGMPKHEMGYEVVPTISPRKINLNS</sequence>
<dbReference type="RefSeq" id="WP_221275903.1">
    <property type="nucleotide sequence ID" value="NZ_JACHCA010000001.1"/>
</dbReference>
<name>A0A841JDJ8_9SPHI</name>